<keyword evidence="2" id="KW-1185">Reference proteome</keyword>
<dbReference type="InterPro" id="IPR010982">
    <property type="entry name" value="Lambda_DNA-bd_dom_sf"/>
</dbReference>
<reference evidence="1 2" key="1">
    <citation type="submission" date="2023-07" db="EMBL/GenBank/DDBJ databases">
        <title>Genomic Encyclopedia of Type Strains, Phase IV (KMG-IV): sequencing the most valuable type-strain genomes for metagenomic binning, comparative biology and taxonomic classification.</title>
        <authorList>
            <person name="Goeker M."/>
        </authorList>
    </citation>
    <scope>NUCLEOTIDE SEQUENCE [LARGE SCALE GENOMIC DNA]</scope>
    <source>
        <strain evidence="1 2">DSM 1111</strain>
    </source>
</reference>
<accession>A0ABU0GC88</accession>
<protein>
    <submittedName>
        <fullName evidence="1">DNA-binding transcriptional regulator YiaG</fullName>
    </submittedName>
</protein>
<sequence>MEHKPSSRPIANPIPTHGGFQAQFSLPGLVPALVREGGKPQVFPTEHEAEYAALKALFRLHESRTRDTRKAGGYRRLTGAELALLIDEANLTVTYFAEIAGVPQHRVMKWIDGEQDIPHSIHILIKMIAANEPNFKMAERITEDYREEP</sequence>
<evidence type="ECO:0000313" key="2">
    <source>
        <dbReference type="Proteomes" id="UP001238496"/>
    </source>
</evidence>
<dbReference type="GO" id="GO:0003677">
    <property type="term" value="F:DNA binding"/>
    <property type="evidence" value="ECO:0007669"/>
    <property type="project" value="UniProtKB-KW"/>
</dbReference>
<keyword evidence="1" id="KW-0238">DNA-binding</keyword>
<comment type="caution">
    <text evidence="1">The sequence shown here is derived from an EMBL/GenBank/DDBJ whole genome shotgun (WGS) entry which is preliminary data.</text>
</comment>
<dbReference type="EMBL" id="JAUSUW010000010">
    <property type="protein sequence ID" value="MDQ0422346.1"/>
    <property type="molecule type" value="Genomic_DNA"/>
</dbReference>
<gene>
    <name evidence="1" type="ORF">J2045_003394</name>
</gene>
<dbReference type="SUPFAM" id="SSF47413">
    <property type="entry name" value="lambda repressor-like DNA-binding domains"/>
    <property type="match status" value="1"/>
</dbReference>
<organism evidence="1 2">
    <name type="scientific">Peteryoungia aggregata LMG 23059</name>
    <dbReference type="NCBI Taxonomy" id="1368425"/>
    <lineage>
        <taxon>Bacteria</taxon>
        <taxon>Pseudomonadati</taxon>
        <taxon>Pseudomonadota</taxon>
        <taxon>Alphaproteobacteria</taxon>
        <taxon>Hyphomicrobiales</taxon>
        <taxon>Rhizobiaceae</taxon>
        <taxon>Peteryoungia</taxon>
    </lineage>
</organism>
<name>A0ABU0GC88_9HYPH</name>
<dbReference type="RefSeq" id="WP_307374818.1">
    <property type="nucleotide sequence ID" value="NZ_JAUSUW010000010.1"/>
</dbReference>
<evidence type="ECO:0000313" key="1">
    <source>
        <dbReference type="EMBL" id="MDQ0422346.1"/>
    </source>
</evidence>
<proteinExistence type="predicted"/>
<dbReference type="Proteomes" id="UP001238496">
    <property type="component" value="Unassembled WGS sequence"/>
</dbReference>